<accession>A0ABU3NTM0</accession>
<keyword evidence="2" id="KW-1185">Reference proteome</keyword>
<proteinExistence type="predicted"/>
<dbReference type="EMBL" id="JAUOZS010000001">
    <property type="protein sequence ID" value="MDT8899755.1"/>
    <property type="molecule type" value="Genomic_DNA"/>
</dbReference>
<reference evidence="1 2" key="1">
    <citation type="submission" date="2023-07" db="EMBL/GenBank/DDBJ databases">
        <title>The novel representative of Negativicutes class, Anaeroselena agilis gen. nov. sp. nov.</title>
        <authorList>
            <person name="Prokofeva M.I."/>
            <person name="Elcheninov A.G."/>
            <person name="Klyukina A."/>
            <person name="Kublanov I.V."/>
            <person name="Frolov E.N."/>
            <person name="Podosokorskaya O.A."/>
        </authorList>
    </citation>
    <scope>NUCLEOTIDE SEQUENCE [LARGE SCALE GENOMIC DNA]</scope>
    <source>
        <strain evidence="1 2">4137-cl</strain>
    </source>
</reference>
<dbReference type="Proteomes" id="UP001254848">
    <property type="component" value="Unassembled WGS sequence"/>
</dbReference>
<name>A0ABU3NTM0_9FIRM</name>
<sequence length="217" mass="25119">MTPLKETTNFVFWMDRACDYLQVGDATVTLECAQESRLDFYNNKDSKLPAYLLYAVFRATFGGEWVDSFERLHQGRAGMWKVESFFQPNGMKEYRLYTITEHEPVCSSAITVVKNKVNTFSIYAEDAAPLLRRVIEDHPPVFFPRYRNNRSTYCLKNQSCDKYFFTLTPTTIKSQREATRTIKVDKDKFLYDAFRAGEASGLKETIDALKCLEVLLA</sequence>
<dbReference type="RefSeq" id="WP_413778323.1">
    <property type="nucleotide sequence ID" value="NZ_JAUOZS010000001.1"/>
</dbReference>
<gene>
    <name evidence="1" type="ORF">Q4T40_00645</name>
</gene>
<evidence type="ECO:0000313" key="2">
    <source>
        <dbReference type="Proteomes" id="UP001254848"/>
    </source>
</evidence>
<protein>
    <submittedName>
        <fullName evidence="1">Uncharacterized protein</fullName>
    </submittedName>
</protein>
<evidence type="ECO:0000313" key="1">
    <source>
        <dbReference type="EMBL" id="MDT8899755.1"/>
    </source>
</evidence>
<comment type="caution">
    <text evidence="1">The sequence shown here is derived from an EMBL/GenBank/DDBJ whole genome shotgun (WGS) entry which is preliminary data.</text>
</comment>
<organism evidence="1 2">
    <name type="scientific">Anaeroselena agilis</name>
    <dbReference type="NCBI Taxonomy" id="3063788"/>
    <lineage>
        <taxon>Bacteria</taxon>
        <taxon>Bacillati</taxon>
        <taxon>Bacillota</taxon>
        <taxon>Negativicutes</taxon>
        <taxon>Acetonemataceae</taxon>
        <taxon>Anaeroselena</taxon>
    </lineage>
</organism>